<dbReference type="AlphaFoldDB" id="A0A4V1KSI3"/>
<accession>A0A4V1KSI3</accession>
<evidence type="ECO:0000259" key="1">
    <source>
        <dbReference type="Pfam" id="PF05368"/>
    </source>
</evidence>
<evidence type="ECO:0000313" key="2">
    <source>
        <dbReference type="EMBL" id="RXG31838.1"/>
    </source>
</evidence>
<dbReference type="CDD" id="cd05269">
    <property type="entry name" value="TMR_SDR_a"/>
    <property type="match status" value="1"/>
</dbReference>
<dbReference type="Pfam" id="PF05368">
    <property type="entry name" value="NmrA"/>
    <property type="match status" value="1"/>
</dbReference>
<dbReference type="InterPro" id="IPR052718">
    <property type="entry name" value="NmrA-type_oxidoreductase"/>
</dbReference>
<dbReference type="InterPro" id="IPR008030">
    <property type="entry name" value="NmrA-like"/>
</dbReference>
<reference evidence="2 3" key="1">
    <citation type="submission" date="2018-07" db="EMBL/GenBank/DDBJ databases">
        <title>Leeuwenhoekiella genomics.</title>
        <authorList>
            <person name="Tahon G."/>
            <person name="Willems A."/>
        </authorList>
    </citation>
    <scope>NUCLEOTIDE SEQUENCE [LARGE SCALE GENOMIC DNA]</scope>
    <source>
        <strain evidence="2 3">LMG 1345</strain>
    </source>
</reference>
<dbReference type="PANTHER" id="PTHR47129:SF1">
    <property type="entry name" value="NMRA-LIKE DOMAIN-CONTAINING PROTEIN"/>
    <property type="match status" value="1"/>
</dbReference>
<feature type="domain" description="NmrA-like" evidence="1">
    <location>
        <begin position="7"/>
        <end position="251"/>
    </location>
</feature>
<dbReference type="PANTHER" id="PTHR47129">
    <property type="entry name" value="QUINONE OXIDOREDUCTASE 2"/>
    <property type="match status" value="1"/>
</dbReference>
<comment type="caution">
    <text evidence="2">The sequence shown here is derived from an EMBL/GenBank/DDBJ whole genome shotgun (WGS) entry which is preliminary data.</text>
</comment>
<protein>
    <submittedName>
        <fullName evidence="2">NAD(P)H dehydrogenase (Quinone)</fullName>
    </submittedName>
</protein>
<dbReference type="Gene3D" id="3.90.25.10">
    <property type="entry name" value="UDP-galactose 4-epimerase, domain 1"/>
    <property type="match status" value="1"/>
</dbReference>
<sequence>MNLKNMNTKILVTGASGNLGALVVASLLQKTEANNIAVMLRNAKDAEAFISKEIEVRMANYDNTESMADAFKGIDKLYFVSGSDLEARLVQHKNIVAAAKVAKVGHIVYTSFSRKDGTVNHTLSTLAQGHLIAEEAIMNSGIPYTFLLNNYYMEVIPLFVGKNILTSQTIYFPAQQGKSGFIARKDIAELSAEILTTAGHENKVYEASGEEAYTFDEIAQLISDVSGIKISYISPSEVDFEKALKEYKVPKAGIDISILSARAILKGEFEKTSGTFQKITGHRPTSLSKFLRETYGVNTH</sequence>
<dbReference type="Proteomes" id="UP000290608">
    <property type="component" value="Unassembled WGS sequence"/>
</dbReference>
<dbReference type="InterPro" id="IPR036291">
    <property type="entry name" value="NAD(P)-bd_dom_sf"/>
</dbReference>
<dbReference type="EMBL" id="QOVL01000006">
    <property type="protein sequence ID" value="RXG31838.1"/>
    <property type="molecule type" value="Genomic_DNA"/>
</dbReference>
<dbReference type="STRING" id="1122159.SAMN02745246_01520"/>
<dbReference type="Gene3D" id="3.40.50.720">
    <property type="entry name" value="NAD(P)-binding Rossmann-like Domain"/>
    <property type="match status" value="1"/>
</dbReference>
<proteinExistence type="predicted"/>
<organism evidence="2 3">
    <name type="scientific">Leeuwenhoekiella marinoflava</name>
    <dbReference type="NCBI Taxonomy" id="988"/>
    <lineage>
        <taxon>Bacteria</taxon>
        <taxon>Pseudomonadati</taxon>
        <taxon>Bacteroidota</taxon>
        <taxon>Flavobacteriia</taxon>
        <taxon>Flavobacteriales</taxon>
        <taxon>Flavobacteriaceae</taxon>
        <taxon>Leeuwenhoekiella</taxon>
    </lineage>
</organism>
<dbReference type="SUPFAM" id="SSF51735">
    <property type="entry name" value="NAD(P)-binding Rossmann-fold domains"/>
    <property type="match status" value="1"/>
</dbReference>
<gene>
    <name evidence="2" type="ORF">DSL99_1662</name>
</gene>
<name>A0A4V1KSI3_9FLAO</name>
<evidence type="ECO:0000313" key="3">
    <source>
        <dbReference type="Proteomes" id="UP000290608"/>
    </source>
</evidence>